<dbReference type="SMART" id="SM00344">
    <property type="entry name" value="HTH_ASNC"/>
    <property type="match status" value="1"/>
</dbReference>
<dbReference type="Gene3D" id="1.10.10.10">
    <property type="entry name" value="Winged helix-like DNA-binding domain superfamily/Winged helix DNA-binding domain"/>
    <property type="match status" value="1"/>
</dbReference>
<dbReference type="InterPro" id="IPR019887">
    <property type="entry name" value="Tscrpt_reg_AsnC/Lrp_C"/>
</dbReference>
<feature type="domain" description="HTH asnC-type" evidence="4">
    <location>
        <begin position="11"/>
        <end position="72"/>
    </location>
</feature>
<protein>
    <submittedName>
        <fullName evidence="5">Lrp/AsnC family transcriptional regulator</fullName>
    </submittedName>
</protein>
<dbReference type="InterPro" id="IPR011008">
    <property type="entry name" value="Dimeric_a/b-barrel"/>
</dbReference>
<keyword evidence="6" id="KW-1185">Reference proteome</keyword>
<dbReference type="InterPro" id="IPR036390">
    <property type="entry name" value="WH_DNA-bd_sf"/>
</dbReference>
<dbReference type="Proteomes" id="UP001169063">
    <property type="component" value="Unassembled WGS sequence"/>
</dbReference>
<dbReference type="InterPro" id="IPR019888">
    <property type="entry name" value="Tscrpt_reg_AsnC-like"/>
</dbReference>
<dbReference type="RefSeq" id="WP_302109295.1">
    <property type="nucleotide sequence ID" value="NZ_JAUKTR010000002.1"/>
</dbReference>
<dbReference type="InterPro" id="IPR019885">
    <property type="entry name" value="Tscrpt_reg_HTH_AsnC-type_CS"/>
</dbReference>
<keyword evidence="2" id="KW-0238">DNA-binding</keyword>
<evidence type="ECO:0000259" key="4">
    <source>
        <dbReference type="PROSITE" id="PS50956"/>
    </source>
</evidence>
<name>A0ABT8SK42_9CAUL</name>
<dbReference type="PROSITE" id="PS00519">
    <property type="entry name" value="HTH_ASNC_1"/>
    <property type="match status" value="1"/>
</dbReference>
<dbReference type="InterPro" id="IPR036388">
    <property type="entry name" value="WH-like_DNA-bd_sf"/>
</dbReference>
<dbReference type="SUPFAM" id="SSF46785">
    <property type="entry name" value="Winged helix' DNA-binding domain"/>
    <property type="match status" value="1"/>
</dbReference>
<comment type="caution">
    <text evidence="5">The sequence shown here is derived from an EMBL/GenBank/DDBJ whole genome shotgun (WGS) entry which is preliminary data.</text>
</comment>
<evidence type="ECO:0000256" key="1">
    <source>
        <dbReference type="ARBA" id="ARBA00023015"/>
    </source>
</evidence>
<dbReference type="Gene3D" id="3.30.70.920">
    <property type="match status" value="1"/>
</dbReference>
<keyword evidence="1" id="KW-0805">Transcription regulation</keyword>
<proteinExistence type="predicted"/>
<dbReference type="PANTHER" id="PTHR30154">
    <property type="entry name" value="LEUCINE-RESPONSIVE REGULATORY PROTEIN"/>
    <property type="match status" value="1"/>
</dbReference>
<dbReference type="Pfam" id="PF01037">
    <property type="entry name" value="AsnC_trans_reg"/>
    <property type="match status" value="1"/>
</dbReference>
<evidence type="ECO:0000256" key="2">
    <source>
        <dbReference type="ARBA" id="ARBA00023125"/>
    </source>
</evidence>
<gene>
    <name evidence="5" type="ORF">Q0812_05405</name>
</gene>
<keyword evidence="3" id="KW-0804">Transcription</keyword>
<reference evidence="5" key="1">
    <citation type="submission" date="2023-07" db="EMBL/GenBank/DDBJ databases">
        <title>Brevundimonas soil sp. nov., isolated from the soil of chemical plant.</title>
        <authorList>
            <person name="Wu N."/>
        </authorList>
    </citation>
    <scope>NUCLEOTIDE SEQUENCE</scope>
    <source>
        <strain evidence="5">XZ-24</strain>
    </source>
</reference>
<evidence type="ECO:0000256" key="3">
    <source>
        <dbReference type="ARBA" id="ARBA00023163"/>
    </source>
</evidence>
<organism evidence="5 6">
    <name type="scientific">Peiella sedimenti</name>
    <dbReference type="NCBI Taxonomy" id="3061083"/>
    <lineage>
        <taxon>Bacteria</taxon>
        <taxon>Pseudomonadati</taxon>
        <taxon>Pseudomonadota</taxon>
        <taxon>Alphaproteobacteria</taxon>
        <taxon>Caulobacterales</taxon>
        <taxon>Caulobacteraceae</taxon>
        <taxon>Peiella</taxon>
    </lineage>
</organism>
<dbReference type="EMBL" id="JAUKTR010000002">
    <property type="protein sequence ID" value="MDO1558861.1"/>
    <property type="molecule type" value="Genomic_DNA"/>
</dbReference>
<dbReference type="InterPro" id="IPR000485">
    <property type="entry name" value="AsnC-type_HTH_dom"/>
</dbReference>
<dbReference type="SUPFAM" id="SSF54909">
    <property type="entry name" value="Dimeric alpha+beta barrel"/>
    <property type="match status" value="1"/>
</dbReference>
<dbReference type="PROSITE" id="PS50956">
    <property type="entry name" value="HTH_ASNC_2"/>
    <property type="match status" value="1"/>
</dbReference>
<dbReference type="Pfam" id="PF13404">
    <property type="entry name" value="HTH_AsnC-type"/>
    <property type="match status" value="1"/>
</dbReference>
<accession>A0ABT8SK42</accession>
<dbReference type="PRINTS" id="PR00033">
    <property type="entry name" value="HTHASNC"/>
</dbReference>
<evidence type="ECO:0000313" key="6">
    <source>
        <dbReference type="Proteomes" id="UP001169063"/>
    </source>
</evidence>
<dbReference type="PANTHER" id="PTHR30154:SF34">
    <property type="entry name" value="TRANSCRIPTIONAL REGULATOR AZLB"/>
    <property type="match status" value="1"/>
</dbReference>
<evidence type="ECO:0000313" key="5">
    <source>
        <dbReference type="EMBL" id="MDO1558861.1"/>
    </source>
</evidence>
<sequence length="162" mass="17884">MTDSRTPPMDLDRLDRRLLRLVQGNARRTAEDLGAEVGLSASAVQRRLRRLRESGPIERMTAIVQPSAVGRGILAVVEVTLESGGGDNHQTLGEALSDQPEVMQCYVVAGGADLVLMISARDLDDYERFMRTHLAADPRVKRTQTAFITRRLKYGLEVPVAD</sequence>